<dbReference type="GO" id="GO:0030488">
    <property type="term" value="P:tRNA methylation"/>
    <property type="evidence" value="ECO:0007669"/>
    <property type="project" value="TreeGrafter"/>
</dbReference>
<evidence type="ECO:0000256" key="2">
    <source>
        <dbReference type="ARBA" id="ARBA00022694"/>
    </source>
</evidence>
<dbReference type="Pfam" id="PF25151">
    <property type="entry name" value="TPR_Trm732_C"/>
    <property type="match status" value="1"/>
</dbReference>
<comment type="similarity">
    <text evidence="1">Belongs to the THADA family.</text>
</comment>
<evidence type="ECO:0000259" key="4">
    <source>
        <dbReference type="Pfam" id="PF10350"/>
    </source>
</evidence>
<dbReference type="InterPro" id="IPR016024">
    <property type="entry name" value="ARM-type_fold"/>
</dbReference>
<comment type="caution">
    <text evidence="6">The sequence shown here is derived from an EMBL/GenBank/DDBJ whole genome shotgun (WGS) entry which is preliminary data.</text>
</comment>
<dbReference type="InterPro" id="IPR019442">
    <property type="entry name" value="THADA/TRM732_DUF2428"/>
</dbReference>
<protein>
    <submittedName>
        <fullName evidence="6">Death-receptor fusion protein (DUF2428)</fullName>
    </submittedName>
</protein>
<dbReference type="Pfam" id="PF10350">
    <property type="entry name" value="DUF2428"/>
    <property type="match status" value="1"/>
</dbReference>
<dbReference type="PANTHER" id="PTHR14387:SF0">
    <property type="entry name" value="DUF2428 DOMAIN-CONTAINING PROTEIN"/>
    <property type="match status" value="1"/>
</dbReference>
<accession>A0AAW0F8F0</accession>
<dbReference type="Proteomes" id="UP001430356">
    <property type="component" value="Unassembled WGS sequence"/>
</dbReference>
<dbReference type="InterPro" id="IPR051954">
    <property type="entry name" value="tRNA_methyltransferase_THADA"/>
</dbReference>
<keyword evidence="7" id="KW-1185">Reference proteome</keyword>
<feature type="compositionally biased region" description="Acidic residues" evidence="3">
    <location>
        <begin position="2212"/>
        <end position="2232"/>
    </location>
</feature>
<evidence type="ECO:0000313" key="6">
    <source>
        <dbReference type="EMBL" id="KAK7201267.1"/>
    </source>
</evidence>
<evidence type="ECO:0000256" key="3">
    <source>
        <dbReference type="SAM" id="MobiDB-lite"/>
    </source>
</evidence>
<reference evidence="6 7" key="1">
    <citation type="journal article" date="2021" name="MBio">
        <title>A New Model Trypanosomatid, Novymonas esmeraldas: Genomic Perception of Its 'Candidatus Pandoraea novymonadis' Endosymbiont.</title>
        <authorList>
            <person name="Zakharova A."/>
            <person name="Saura A."/>
            <person name="Butenko A."/>
            <person name="Podesvova L."/>
            <person name="Warmusova S."/>
            <person name="Kostygov A.Y."/>
            <person name="Nenarokova A."/>
            <person name="Lukes J."/>
            <person name="Opperdoes F.R."/>
            <person name="Yurchenko V."/>
        </authorList>
    </citation>
    <scope>NUCLEOTIDE SEQUENCE [LARGE SCALE GENOMIC DNA]</scope>
    <source>
        <strain evidence="6 7">E262AT.01</strain>
    </source>
</reference>
<feature type="region of interest" description="Disordered" evidence="3">
    <location>
        <begin position="2201"/>
        <end position="2232"/>
    </location>
</feature>
<feature type="region of interest" description="Disordered" evidence="3">
    <location>
        <begin position="1"/>
        <end position="26"/>
    </location>
</feature>
<gene>
    <name evidence="6" type="ORF">NESM_000188500</name>
</gene>
<dbReference type="PANTHER" id="PTHR14387">
    <property type="entry name" value="THADA/DEATH RECEPTOR INTERACTING PROTEIN"/>
    <property type="match status" value="1"/>
</dbReference>
<feature type="region of interest" description="Disordered" evidence="3">
    <location>
        <begin position="264"/>
        <end position="284"/>
    </location>
</feature>
<evidence type="ECO:0000259" key="5">
    <source>
        <dbReference type="Pfam" id="PF25151"/>
    </source>
</evidence>
<dbReference type="InterPro" id="IPR056842">
    <property type="entry name" value="THADA-like_TPR_C"/>
</dbReference>
<feature type="compositionally biased region" description="Low complexity" evidence="3">
    <location>
        <begin position="264"/>
        <end position="274"/>
    </location>
</feature>
<proteinExistence type="inferred from homology"/>
<name>A0AAW0F8F0_9TRYP</name>
<feature type="domain" description="DUF2428" evidence="4">
    <location>
        <begin position="1260"/>
        <end position="1520"/>
    </location>
</feature>
<keyword evidence="2" id="KW-0819">tRNA processing</keyword>
<dbReference type="EMBL" id="JAECZO010000013">
    <property type="protein sequence ID" value="KAK7201267.1"/>
    <property type="molecule type" value="Genomic_DNA"/>
</dbReference>
<sequence>MSAGQAASATLARRRQRRPDLQSTFDVPHDVQESLRHAARVLLASAPSAPSTPASRVVRATDAALHDLLQPALTPEQQLHAISKMTNAVREIPKAELASTLIEPAGELYAWGRTLALEAVVPLLLDHRVRYLHRALMTLLRVALPSPDSAAELAVRGQYETRVLRCLRVRTTRDGQVNGGSGGTFAAAAALYSPTSSTEEQQVGGGPSAERDQVLDFLNAVDGLTSTLMPMMPRIFTDTFLQVLPLLADCFQWVVVNATSRSRARAATATPSPDRAAEDVGRGGGGEADAGAVFGEDLEHIRFCVRVVATYIHKYMDSLTRAISTGSTATAALVGDDSDVRRQLARLLQPTIVMLSSPNFPKDVLNAVGLLVASVLTVRTCDAWLLASVCAAVRDSIAQCAACAPVPAGPDAAAHRERSSLQSRTAPTAAALAHLFAQTDVALRVVAAPHPREAAEANGRAGAAALHDVFASVTPNGGFALLKGILAHTSGPLRGDLSSLGLLLVPLPRAAPELCTAPADELTIAYDIILPAAKQYCHAVQEPETRFMAIQTVDSVVRHVRAVLTSATKAGALLRSNGRPDDEPAPPPPPSSRPASSALRTVGHEEGGSVTELQRHLSALCTSSPKLDEALSYAAQLIMALWDDGTQQMSGALYGTFSEILAVQAVLRAAAAAAAAAPSVAAPGGHHAGAADSLVALDQILHVQAERRAKYHALLGLLSTMPLPDFVAELQRHYGCPNSAADAVAAFSRALLAGASNHKIGNVAGDVFAALAHSAAASSPTSAAMAEVVERGIVEPLARAIAETGYVSVSSNVSDAVSISHMTAHFVAPLVKKEPACMRGLLAAITAGLDTAAWEVAAPERQRVEQGVVEVLERARSVGVDVAPYLTRGSTVLRVLESATHSLHYEVRNTALHLCVLGVRRLQALRPWQLDRVEEYLVLNMHLGGDSTARKSVLEMVKKWVRRLMDTHNSKAQSAAVAPAVAAAATSVQRLLPEETDDASPELGTAAYQAIVMDHCRRLADIFAQNIGTSATAGAGLAVERRVTAMAGYSLLLHGLRTTAGVNVAPALLHLSVVPSLLATLSDGWSQARETAAELLRILCELSPEEVLATATAATASTAADGYGASGGSDDGVAAAVAAKAACAHQDLRRAQTFRNAEGAVLRFLLFTTLTTEAQAAAQERPLDELERLGRLLEDERAAVAGRCVEMGSLRGSAAYAFIQANPLHGSLSLCAGLLSRMASAERRASATTAATSSLLTATCASLLECCCLVLRACASLVGTETVSGGSAAALLDANEVVDCRGHVYDRSRPEAESVMRGVVNNTWLSMRVATSCVGAVLTARPPQEMSYWVVRTAAYELVHALLLTKHNGVMRCVRATLKSLAAALVRSRPAQFHRLPAELLEYLMGPEGVTSGDVARMLRRSQGLPHAILALLEAEDTTVPYSLFPVAMRQLLRVARGNGAEAPASPLDSAAETVRRSQRSNALNVMKFIFENKVFADRVVAYVEEAFSLATDGFHDASWYTRNSSLMLFSAVIHRFVGEHPSSGGSGVNTSLHDVAKRTPRGVAYAYAELTRSDGGLRHTAGEDVNVALFPVLQLLSMLSPDPPHLLTKVSHGEADEAARIADAVMRCADSPSVLVRSASAVALCCLVPIASLRRTIAQTRRGLSLAALPAPCGDLGDGAAASGGLARCGGGGGLNACHGALLQLLQFHAHYVGTQRRHCRQRRSSYATAAVAETVTHAISEVILLCGRSVLVKACAVSATVAASLFALLADLVSYGPRHGLCQGRQDALRGLCVEAMDAYLRSCHGALERGSVMEGLSAVVVFLAAQRDTAPIGRWTAEEQARMTGLLQAEAAALKIRRGEHNLLSWVMTQLLHFSGEAAALTRADVVTALRVLSCDLRCDVSHLALHTLAELFGCAAGPATQSATTPRTTIGCVAWGQLVSHMRFAAAAVRLASEAGAAAPPGEGSAVTGGAVVALTTGDAAATATAAQLYAVILARLTPPSTSITVVEDADRSSSSSSGGVGGGQSVATLASASPWRNSDACSAAIDFVTTYDLYVSGTRIVSPGVARVLSHYCEPEQPLECRLAVVKALQTASPFMAGCATDAALASAASAYPVTAVPLFVVLLRLLVDDTANIREAAAVICSSVTWGLHEAPRDQTSCLLAVVRLLRRLHVTGLLTDARAVRSIEAVAGTESPGPLTIAVARDGGDGDDSASSEGGGDDGEEDDVEEDDGVLFQQEAANMFAEETVLSHLTAYILGGAASATPPRFSVYDRLLA</sequence>
<dbReference type="SUPFAM" id="SSF48371">
    <property type="entry name" value="ARM repeat"/>
    <property type="match status" value="1"/>
</dbReference>
<dbReference type="GO" id="GO:0005829">
    <property type="term" value="C:cytosol"/>
    <property type="evidence" value="ECO:0007669"/>
    <property type="project" value="TreeGrafter"/>
</dbReference>
<feature type="domain" description="tRNA (32-2'-O)-methyltransferase regulator THADA-like C-terminal TPR repeats region" evidence="5">
    <location>
        <begin position="1523"/>
        <end position="1663"/>
    </location>
</feature>
<organism evidence="6 7">
    <name type="scientific">Novymonas esmeraldas</name>
    <dbReference type="NCBI Taxonomy" id="1808958"/>
    <lineage>
        <taxon>Eukaryota</taxon>
        <taxon>Discoba</taxon>
        <taxon>Euglenozoa</taxon>
        <taxon>Kinetoplastea</taxon>
        <taxon>Metakinetoplastina</taxon>
        <taxon>Trypanosomatida</taxon>
        <taxon>Trypanosomatidae</taxon>
        <taxon>Novymonas</taxon>
    </lineage>
</organism>
<feature type="region of interest" description="Disordered" evidence="3">
    <location>
        <begin position="572"/>
        <end position="608"/>
    </location>
</feature>
<evidence type="ECO:0000313" key="7">
    <source>
        <dbReference type="Proteomes" id="UP001430356"/>
    </source>
</evidence>
<evidence type="ECO:0000256" key="1">
    <source>
        <dbReference type="ARBA" id="ARBA00010409"/>
    </source>
</evidence>